<evidence type="ECO:0000256" key="5">
    <source>
        <dbReference type="ARBA" id="ARBA00023136"/>
    </source>
</evidence>
<keyword evidence="10" id="KW-1185">Reference proteome</keyword>
<evidence type="ECO:0000256" key="1">
    <source>
        <dbReference type="ARBA" id="ARBA00004651"/>
    </source>
</evidence>
<accession>A0A4V2UZI8</accession>
<dbReference type="GO" id="GO:0005886">
    <property type="term" value="C:plasma membrane"/>
    <property type="evidence" value="ECO:0007669"/>
    <property type="project" value="UniProtKB-SubCell"/>
</dbReference>
<comment type="subcellular location">
    <subcellularLocation>
        <location evidence="1">Cell membrane</location>
        <topology evidence="1">Multi-pass membrane protein</topology>
    </subcellularLocation>
</comment>
<feature type="coiled-coil region" evidence="6">
    <location>
        <begin position="215"/>
        <end position="276"/>
    </location>
</feature>
<evidence type="ECO:0000256" key="6">
    <source>
        <dbReference type="SAM" id="Coils"/>
    </source>
</evidence>
<keyword evidence="3 7" id="KW-0812">Transmembrane</keyword>
<reference evidence="9 10" key="1">
    <citation type="submission" date="2019-03" db="EMBL/GenBank/DDBJ databases">
        <title>Genomic Encyclopedia of Type Strains, Phase IV (KMG-IV): sequencing the most valuable type-strain genomes for metagenomic binning, comparative biology and taxonomic classification.</title>
        <authorList>
            <person name="Goeker M."/>
        </authorList>
    </citation>
    <scope>NUCLEOTIDE SEQUENCE [LARGE SCALE GENOMIC DNA]</scope>
    <source>
        <strain evidence="9 10">DSM 19345</strain>
    </source>
</reference>
<organism evidence="9 10">
    <name type="scientific">Tepidamorphus gemmatus</name>
    <dbReference type="NCBI Taxonomy" id="747076"/>
    <lineage>
        <taxon>Bacteria</taxon>
        <taxon>Pseudomonadati</taxon>
        <taxon>Pseudomonadota</taxon>
        <taxon>Alphaproteobacteria</taxon>
        <taxon>Hyphomicrobiales</taxon>
        <taxon>Tepidamorphaceae</taxon>
        <taxon>Tepidamorphus</taxon>
    </lineage>
</organism>
<evidence type="ECO:0000259" key="8">
    <source>
        <dbReference type="Pfam" id="PF02706"/>
    </source>
</evidence>
<dbReference type="Pfam" id="PF02706">
    <property type="entry name" value="Wzz"/>
    <property type="match status" value="1"/>
</dbReference>
<feature type="coiled-coil region" evidence="6">
    <location>
        <begin position="329"/>
        <end position="409"/>
    </location>
</feature>
<dbReference type="InterPro" id="IPR050445">
    <property type="entry name" value="Bact_polysacc_biosynth/exp"/>
</dbReference>
<dbReference type="InterPro" id="IPR027417">
    <property type="entry name" value="P-loop_NTPase"/>
</dbReference>
<dbReference type="GO" id="GO:0004713">
    <property type="term" value="F:protein tyrosine kinase activity"/>
    <property type="evidence" value="ECO:0007669"/>
    <property type="project" value="TreeGrafter"/>
</dbReference>
<evidence type="ECO:0000313" key="10">
    <source>
        <dbReference type="Proteomes" id="UP000295678"/>
    </source>
</evidence>
<feature type="domain" description="Polysaccharide chain length determinant N-terminal" evidence="8">
    <location>
        <begin position="24"/>
        <end position="111"/>
    </location>
</feature>
<evidence type="ECO:0000256" key="7">
    <source>
        <dbReference type="SAM" id="Phobius"/>
    </source>
</evidence>
<feature type="transmembrane region" description="Helical" evidence="7">
    <location>
        <begin position="35"/>
        <end position="54"/>
    </location>
</feature>
<dbReference type="RefSeq" id="WP_132806221.1">
    <property type="nucleotide sequence ID" value="NZ_SMAK01000004.1"/>
</dbReference>
<dbReference type="PANTHER" id="PTHR32309">
    <property type="entry name" value="TYROSINE-PROTEIN KINASE"/>
    <property type="match status" value="1"/>
</dbReference>
<name>A0A4V2UZI8_9HYPH</name>
<evidence type="ECO:0000313" key="9">
    <source>
        <dbReference type="EMBL" id="TCT11468.1"/>
    </source>
</evidence>
<dbReference type="SUPFAM" id="SSF52540">
    <property type="entry name" value="P-loop containing nucleoside triphosphate hydrolases"/>
    <property type="match status" value="1"/>
</dbReference>
<gene>
    <name evidence="9" type="ORF">EDC22_104230</name>
</gene>
<dbReference type="Gene3D" id="3.40.50.300">
    <property type="entry name" value="P-loop containing nucleotide triphosphate hydrolases"/>
    <property type="match status" value="1"/>
</dbReference>
<comment type="caution">
    <text evidence="9">The sequence shown here is derived from an EMBL/GenBank/DDBJ whole genome shotgun (WGS) entry which is preliminary data.</text>
</comment>
<keyword evidence="2" id="KW-1003">Cell membrane</keyword>
<protein>
    <submittedName>
        <fullName evidence="9">Uncharacterized protein involved in exopolysaccharide biosynthesis</fullName>
    </submittedName>
</protein>
<proteinExistence type="predicted"/>
<evidence type="ECO:0000256" key="3">
    <source>
        <dbReference type="ARBA" id="ARBA00022692"/>
    </source>
</evidence>
<keyword evidence="6" id="KW-0175">Coiled coil</keyword>
<keyword evidence="4 7" id="KW-1133">Transmembrane helix</keyword>
<keyword evidence="5 7" id="KW-0472">Membrane</keyword>
<dbReference type="EMBL" id="SMAK01000004">
    <property type="protein sequence ID" value="TCT11468.1"/>
    <property type="molecule type" value="Genomic_DNA"/>
</dbReference>
<dbReference type="InterPro" id="IPR003856">
    <property type="entry name" value="LPS_length_determ_N"/>
</dbReference>
<dbReference type="PANTHER" id="PTHR32309:SF13">
    <property type="entry name" value="FERRIC ENTEROBACTIN TRANSPORT PROTEIN FEPE"/>
    <property type="match status" value="1"/>
</dbReference>
<dbReference type="Proteomes" id="UP000295678">
    <property type="component" value="Unassembled WGS sequence"/>
</dbReference>
<dbReference type="OrthoDB" id="7786248at2"/>
<evidence type="ECO:0000256" key="2">
    <source>
        <dbReference type="ARBA" id="ARBA00022475"/>
    </source>
</evidence>
<sequence>MAIQHTYAKAGFSGPNEPASVSVPALLGALWRRRMWIAVPVVVLTGLAVLWLSSVTPLYRSTARVIVENRESAFTRPSTTVEERALLDQEAVKSQVQLILSADLSREVIRKEGLDRSPEFNPSGGRLLSPLLSLLGIVRDTTHLSQDQRILDRYYDRLTVYQVDNSRVIAIEFSSSDPEVAARVANAVADGYIAMQRAAKQEITRDAGDWLSSQIAQLTTKVDEAERKVEEFRSQHGLFSTLRGSAEPQTLSQQELSELTSQLALARAQKSEAQARARMIREMIESGRPIEASEVLNSALIQNLVTQQVTLTAQIAELSSTLGPLHPRMKELNAQLGDLRRQIREEAARFVRAAENDAGIAAEREQALLATLEALKDSAAEANENEVQLRALEREAKSQRDLLESMLARFREASAREDIMALPADARIISRAVPAARPYFPKTMATLIAVFLGSLVLSCGVVITLELARAAGQGAVVPVPALGDGRSAAIQVPHPSGPLPRMEVEPDRYQSLPIDPRIIALRDALIGGGADGWSDGEGTRTVLLTTIRRAAGAEAMALDLARAVSDLGFRVVVVDTEFAPASGSGDRAGDGKDAGPGLGEVLAGRADFETVIRRDVTSRVHVVPAGAATADPLLLIASDRMASVLDALQQTYDVLIMVAPSVDRRGEARLLARRAERAVLLVAGAPDDPAAQRACDRLEDAGVRQVEILSVDDIQGDGTRQSAA</sequence>
<evidence type="ECO:0000256" key="4">
    <source>
        <dbReference type="ARBA" id="ARBA00022989"/>
    </source>
</evidence>
<dbReference type="AlphaFoldDB" id="A0A4V2UZI8"/>